<comment type="similarity">
    <text evidence="2 4">Belongs to the RPF2 family.</text>
</comment>
<dbReference type="PANTHER" id="PTHR12728:SF0">
    <property type="entry name" value="RIBOSOME PRODUCTION FACTOR 2 HOMOLOG"/>
    <property type="match status" value="1"/>
</dbReference>
<dbReference type="InterPro" id="IPR007109">
    <property type="entry name" value="Brix"/>
</dbReference>
<feature type="region of interest" description="Disordered" evidence="5">
    <location>
        <begin position="762"/>
        <end position="785"/>
    </location>
</feature>
<dbReference type="InterPro" id="IPR036047">
    <property type="entry name" value="F-box-like_dom_sf"/>
</dbReference>
<comment type="subcellular location">
    <subcellularLocation>
        <location evidence="1 4">Nucleus</location>
        <location evidence="1 4">Nucleolus</location>
    </subcellularLocation>
</comment>
<protein>
    <recommendedName>
        <fullName evidence="4">Ribosome production factor 2 homolog</fullName>
    </recommendedName>
    <alternativeName>
        <fullName evidence="4">Ribosome biogenesis protein RPF2 homolog</fullName>
    </alternativeName>
</protein>
<feature type="region of interest" description="Disordered" evidence="5">
    <location>
        <begin position="711"/>
        <end position="744"/>
    </location>
</feature>
<accession>A0A9R0U279</accession>
<dbReference type="Pfam" id="PF23635">
    <property type="entry name" value="Beta-prop_AT5G49610-like"/>
    <property type="match status" value="1"/>
</dbReference>
<feature type="domain" description="Brix" evidence="6">
    <location>
        <begin position="504"/>
        <end position="714"/>
    </location>
</feature>
<dbReference type="Pfam" id="PF04427">
    <property type="entry name" value="Brix"/>
    <property type="match status" value="1"/>
</dbReference>
<name>A0A9R0U279_TRITD</name>
<evidence type="ECO:0000256" key="4">
    <source>
        <dbReference type="RuleBase" id="RU367086"/>
    </source>
</evidence>
<sequence>MTCGGLPSSTAPAPMPTVAAPLEDENLLPEILVRLARLPSALPRASLVCKRWRLLVSDRRFVRRFRAHHLRSPPPLIGFFEEVTREPSPDSPSSLFFTPILDPPNRVPVSRFSLSFRNGDGRTILGCRDGLVLLVDAGGAEIEVLVWDPITGDQHRFVVPPAIDERQVIEILNGAVLRTAGILDDRPFRFHVVLAGIDRPNKRLFACVYSSEAGKWGDPIWVSVDSESDVRTTVSMRVSSTLVGNSLYWSLNGDTAAILQFDLGTQRLAVIPLPLDKCSDGSRSFRAMPVDGGGLGILELLDFNIQLWKREIDRDGVVSWVLGKTIELDQLLSLDKRGMSPMMLGYCEVNNVVFLRTVFSIFLVQLESLKFNKPPIQASYFLVHPFTSVYTADMGIGGGPDEAKLLCNAMHKPPLLHTVMRMRSQSCFSGQPSEDCSAKSGRSMGITQENAWPSPDAATVEDMCPDFELLDNQMSKMVAIRVPRNMRAKRELLKHAPKLVENGKKMLILHGTKTSTVLNDVLADLFHLKRDHAVKYTKKNDNIRPFESGGETSLEFFSLKSDCSLLVYGSHSKKRPNNLVLGRTYDHHIYDLVEVGVENYKSIESYAYDKKLAPKLGTKPFFAFIGEHFESVDELKHLKEMLLDHFKGEVVENLNLAGVDRIFVCTAISPTTVYMMHCALRLKRSGTSIPRMELVEVGPSMDLVVRRHQRPSESLQKEAMKAPGHAKKVKNVTNNPIDGKEGRIYIPDQEVSKLTLTSDIKGLKRERREAKKNKENSKKQKVNPE</sequence>
<reference evidence="7 8" key="1">
    <citation type="submission" date="2017-09" db="EMBL/GenBank/DDBJ databases">
        <authorList>
            <consortium name="International Durum Wheat Genome Sequencing Consortium (IDWGSC)"/>
            <person name="Milanesi L."/>
        </authorList>
    </citation>
    <scope>NUCLEOTIDE SEQUENCE [LARGE SCALE GENOMIC DNA]</scope>
    <source>
        <strain evidence="8">cv. Svevo</strain>
    </source>
</reference>
<dbReference type="GO" id="GO:0019843">
    <property type="term" value="F:rRNA binding"/>
    <property type="evidence" value="ECO:0007669"/>
    <property type="project" value="UniProtKB-UniRule"/>
</dbReference>
<gene>
    <name evidence="7" type="ORF">TRITD_5Av1G213380</name>
</gene>
<dbReference type="Proteomes" id="UP000324705">
    <property type="component" value="Chromosome 5A"/>
</dbReference>
<proteinExistence type="inferred from homology"/>
<dbReference type="GO" id="GO:0000027">
    <property type="term" value="P:ribosomal large subunit assembly"/>
    <property type="evidence" value="ECO:0007669"/>
    <property type="project" value="InterPro"/>
</dbReference>
<dbReference type="PANTHER" id="PTHR12728">
    <property type="entry name" value="BRIX DOMAIN CONTAINING PROTEIN"/>
    <property type="match status" value="1"/>
</dbReference>
<dbReference type="InterPro" id="IPR039770">
    <property type="entry name" value="Rpf2"/>
</dbReference>
<dbReference type="SMART" id="SM00879">
    <property type="entry name" value="Brix"/>
    <property type="match status" value="1"/>
</dbReference>
<dbReference type="Gramene" id="TRITD5Av1G213380.4">
    <property type="protein sequence ID" value="TRITD5Av1G213380.4"/>
    <property type="gene ID" value="TRITD5Av1G213380"/>
</dbReference>
<dbReference type="SUPFAM" id="SSF81383">
    <property type="entry name" value="F-box domain"/>
    <property type="match status" value="1"/>
</dbReference>
<evidence type="ECO:0000313" key="7">
    <source>
        <dbReference type="EMBL" id="VAI22723.1"/>
    </source>
</evidence>
<evidence type="ECO:0000256" key="5">
    <source>
        <dbReference type="SAM" id="MobiDB-lite"/>
    </source>
</evidence>
<evidence type="ECO:0000256" key="3">
    <source>
        <dbReference type="ARBA" id="ARBA00023242"/>
    </source>
</evidence>
<organism evidence="7 8">
    <name type="scientific">Triticum turgidum subsp. durum</name>
    <name type="common">Durum wheat</name>
    <name type="synonym">Triticum durum</name>
    <dbReference type="NCBI Taxonomy" id="4567"/>
    <lineage>
        <taxon>Eukaryota</taxon>
        <taxon>Viridiplantae</taxon>
        <taxon>Streptophyta</taxon>
        <taxon>Embryophyta</taxon>
        <taxon>Tracheophyta</taxon>
        <taxon>Spermatophyta</taxon>
        <taxon>Magnoliopsida</taxon>
        <taxon>Liliopsida</taxon>
        <taxon>Poales</taxon>
        <taxon>Poaceae</taxon>
        <taxon>BOP clade</taxon>
        <taxon>Pooideae</taxon>
        <taxon>Triticodae</taxon>
        <taxon>Triticeae</taxon>
        <taxon>Triticinae</taxon>
        <taxon>Triticum</taxon>
    </lineage>
</organism>
<keyword evidence="8" id="KW-1185">Reference proteome</keyword>
<dbReference type="GO" id="GO:0005730">
    <property type="term" value="C:nucleolus"/>
    <property type="evidence" value="ECO:0007669"/>
    <property type="project" value="UniProtKB-SubCell"/>
</dbReference>
<evidence type="ECO:0000313" key="8">
    <source>
        <dbReference type="Proteomes" id="UP000324705"/>
    </source>
</evidence>
<evidence type="ECO:0000256" key="2">
    <source>
        <dbReference type="ARBA" id="ARBA00010782"/>
    </source>
</evidence>
<dbReference type="PROSITE" id="PS50833">
    <property type="entry name" value="BRIX"/>
    <property type="match status" value="1"/>
</dbReference>
<dbReference type="OMA" id="ITQENAW"/>
<evidence type="ECO:0000256" key="1">
    <source>
        <dbReference type="ARBA" id="ARBA00004604"/>
    </source>
</evidence>
<dbReference type="AlphaFoldDB" id="A0A9R0U279"/>
<dbReference type="GO" id="GO:0000463">
    <property type="term" value="P:maturation of LSU-rRNA from tricistronic rRNA transcript (SSU-rRNA, 5.8S rRNA, LSU-rRNA)"/>
    <property type="evidence" value="ECO:0007669"/>
    <property type="project" value="TreeGrafter"/>
</dbReference>
<evidence type="ECO:0000259" key="6">
    <source>
        <dbReference type="PROSITE" id="PS50833"/>
    </source>
</evidence>
<keyword evidence="3 4" id="KW-0539">Nucleus</keyword>
<dbReference type="EMBL" id="LT934119">
    <property type="protein sequence ID" value="VAI22723.1"/>
    <property type="molecule type" value="Genomic_DNA"/>
</dbReference>
<dbReference type="InterPro" id="IPR056594">
    <property type="entry name" value="AT5G49610-like_b-prop"/>
</dbReference>